<evidence type="ECO:0000256" key="1">
    <source>
        <dbReference type="SAM" id="MobiDB-lite"/>
    </source>
</evidence>
<accession>A0A9D4TM93</accession>
<dbReference type="GO" id="GO:0003735">
    <property type="term" value="F:structural constituent of ribosome"/>
    <property type="evidence" value="ECO:0007669"/>
    <property type="project" value="InterPro"/>
</dbReference>
<dbReference type="InterPro" id="IPR032053">
    <property type="entry name" value="Ribosomal_mS34"/>
</dbReference>
<organism evidence="2 3">
    <name type="scientific">Chlorella vulgaris</name>
    <name type="common">Green alga</name>
    <dbReference type="NCBI Taxonomy" id="3077"/>
    <lineage>
        <taxon>Eukaryota</taxon>
        <taxon>Viridiplantae</taxon>
        <taxon>Chlorophyta</taxon>
        <taxon>core chlorophytes</taxon>
        <taxon>Trebouxiophyceae</taxon>
        <taxon>Chlorellales</taxon>
        <taxon>Chlorellaceae</taxon>
        <taxon>Chlorella clade</taxon>
        <taxon>Chlorella</taxon>
    </lineage>
</organism>
<dbReference type="EMBL" id="SIDB01000008">
    <property type="protein sequence ID" value="KAI3429448.1"/>
    <property type="molecule type" value="Genomic_DNA"/>
</dbReference>
<dbReference type="OrthoDB" id="16434at2759"/>
<evidence type="ECO:0000313" key="3">
    <source>
        <dbReference type="Proteomes" id="UP001055712"/>
    </source>
</evidence>
<protein>
    <submittedName>
        <fullName evidence="2">Uncharacterized protein</fullName>
    </submittedName>
</protein>
<sequence length="134" mass="14298">MRSTALQQARNAFEVLSRLPQHGMGAKLSRTTWSDGCYWTINKVRLSADGKHGSAWGVLTWQGQQQQPATPTRVRGPLKPVWRAVSDTSGTQWQSILAAALRQEQQQATAAASGTAAEGSAAEGEQPAPESAVA</sequence>
<comment type="caution">
    <text evidence="2">The sequence shown here is derived from an EMBL/GenBank/DDBJ whole genome shotgun (WGS) entry which is preliminary data.</text>
</comment>
<keyword evidence="3" id="KW-1185">Reference proteome</keyword>
<name>A0A9D4TM93_CHLVU</name>
<evidence type="ECO:0000313" key="2">
    <source>
        <dbReference type="EMBL" id="KAI3429448.1"/>
    </source>
</evidence>
<reference evidence="2" key="2">
    <citation type="submission" date="2020-11" db="EMBL/GenBank/DDBJ databases">
        <authorList>
            <person name="Cecchin M."/>
            <person name="Marcolungo L."/>
            <person name="Rossato M."/>
            <person name="Girolomoni L."/>
            <person name="Cosentino E."/>
            <person name="Cuine S."/>
            <person name="Li-Beisson Y."/>
            <person name="Delledonne M."/>
            <person name="Ballottari M."/>
        </authorList>
    </citation>
    <scope>NUCLEOTIDE SEQUENCE</scope>
    <source>
        <strain evidence="2">211/11P</strain>
        <tissue evidence="2">Whole cell</tissue>
    </source>
</reference>
<reference evidence="2" key="1">
    <citation type="journal article" date="2019" name="Plant J.">
        <title>Chlorella vulgaris genome assembly and annotation reveals the molecular basis for metabolic acclimation to high light conditions.</title>
        <authorList>
            <person name="Cecchin M."/>
            <person name="Marcolungo L."/>
            <person name="Rossato M."/>
            <person name="Girolomoni L."/>
            <person name="Cosentino E."/>
            <person name="Cuine S."/>
            <person name="Li-Beisson Y."/>
            <person name="Delledonne M."/>
            <person name="Ballottari M."/>
        </authorList>
    </citation>
    <scope>NUCLEOTIDE SEQUENCE</scope>
    <source>
        <strain evidence="2">211/11P</strain>
    </source>
</reference>
<dbReference type="GO" id="GO:0005739">
    <property type="term" value="C:mitochondrion"/>
    <property type="evidence" value="ECO:0007669"/>
    <property type="project" value="InterPro"/>
</dbReference>
<dbReference type="PANTHER" id="PTHR35316:SF1">
    <property type="entry name" value="28S RIBOSOMAL S34 PROTEIN"/>
    <property type="match status" value="1"/>
</dbReference>
<dbReference type="PANTHER" id="PTHR35316">
    <property type="entry name" value="28S RIBOSOMAL S34 PROTEIN"/>
    <property type="match status" value="1"/>
</dbReference>
<dbReference type="AlphaFoldDB" id="A0A9D4TM93"/>
<dbReference type="Proteomes" id="UP001055712">
    <property type="component" value="Unassembled WGS sequence"/>
</dbReference>
<gene>
    <name evidence="2" type="ORF">D9Q98_005541</name>
</gene>
<feature type="region of interest" description="Disordered" evidence="1">
    <location>
        <begin position="104"/>
        <end position="134"/>
    </location>
</feature>
<proteinExistence type="predicted"/>
<dbReference type="Pfam" id="PF16053">
    <property type="entry name" value="MRP-S34"/>
    <property type="match status" value="1"/>
</dbReference>